<evidence type="ECO:0000256" key="5">
    <source>
        <dbReference type="ARBA" id="ARBA00022705"/>
    </source>
</evidence>
<dbReference type="GO" id="GO:0006260">
    <property type="term" value="P:DNA replication"/>
    <property type="evidence" value="ECO:0007669"/>
    <property type="project" value="UniProtKB-UniRule"/>
</dbReference>
<comment type="function">
    <text evidence="9 10">The RecF protein is involved in DNA metabolism; it is required for DNA replication and normal SOS inducibility. RecF binds preferentially to single-stranded, linear DNA. It also seems to bind ATP.</text>
</comment>
<accession>A0A0W0ZA52</accession>
<evidence type="ECO:0000256" key="6">
    <source>
        <dbReference type="ARBA" id="ARBA00022741"/>
    </source>
</evidence>
<evidence type="ECO:0000256" key="3">
    <source>
        <dbReference type="ARBA" id="ARBA00020170"/>
    </source>
</evidence>
<dbReference type="PANTHER" id="PTHR32182">
    <property type="entry name" value="DNA REPLICATION AND REPAIR PROTEIN RECF"/>
    <property type="match status" value="1"/>
</dbReference>
<dbReference type="InterPro" id="IPR027417">
    <property type="entry name" value="P-loop_NTPase"/>
</dbReference>
<dbReference type="Pfam" id="PF02463">
    <property type="entry name" value="SMC_N"/>
    <property type="match status" value="1"/>
</dbReference>
<dbReference type="InterPro" id="IPR018078">
    <property type="entry name" value="DNA-binding_RecF_CS"/>
</dbReference>
<dbReference type="RefSeq" id="WP_058482228.1">
    <property type="nucleotide sequence ID" value="NZ_CAAAII010000020.1"/>
</dbReference>
<dbReference type="InterPro" id="IPR042174">
    <property type="entry name" value="RecF_2"/>
</dbReference>
<keyword evidence="13" id="KW-1185">Reference proteome</keyword>
<dbReference type="GO" id="GO:0003697">
    <property type="term" value="F:single-stranded DNA binding"/>
    <property type="evidence" value="ECO:0007669"/>
    <property type="project" value="UniProtKB-UniRule"/>
</dbReference>
<evidence type="ECO:0000313" key="12">
    <source>
        <dbReference type="EMBL" id="KTD65991.1"/>
    </source>
</evidence>
<keyword evidence="9 10" id="KW-0227">DNA damage</keyword>
<evidence type="ECO:0000256" key="10">
    <source>
        <dbReference type="RuleBase" id="RU000578"/>
    </source>
</evidence>
<keyword evidence="6 9" id="KW-0547">Nucleotide-binding</keyword>
<keyword evidence="8 9" id="KW-0238">DNA-binding</keyword>
<proteinExistence type="inferred from homology"/>
<comment type="caution">
    <text evidence="12">The sequence shown here is derived from an EMBL/GenBank/DDBJ whole genome shotgun (WGS) entry which is preliminary data.</text>
</comment>
<dbReference type="Gene3D" id="3.40.50.300">
    <property type="entry name" value="P-loop containing nucleotide triphosphate hydrolases"/>
    <property type="match status" value="1"/>
</dbReference>
<keyword evidence="7 9" id="KW-0067">ATP-binding</keyword>
<dbReference type="Proteomes" id="UP000054877">
    <property type="component" value="Unassembled WGS sequence"/>
</dbReference>
<keyword evidence="5 9" id="KW-0235">DNA replication</keyword>
<organism evidence="12 13">
    <name type="scientific">Legionella spiritensis</name>
    <dbReference type="NCBI Taxonomy" id="452"/>
    <lineage>
        <taxon>Bacteria</taxon>
        <taxon>Pseudomonadati</taxon>
        <taxon>Pseudomonadota</taxon>
        <taxon>Gammaproteobacteria</taxon>
        <taxon>Legionellales</taxon>
        <taxon>Legionellaceae</taxon>
        <taxon>Legionella</taxon>
    </lineage>
</organism>
<dbReference type="GO" id="GO:0005737">
    <property type="term" value="C:cytoplasm"/>
    <property type="evidence" value="ECO:0007669"/>
    <property type="project" value="UniProtKB-SubCell"/>
</dbReference>
<protein>
    <recommendedName>
        <fullName evidence="3 9">DNA replication and repair protein RecF</fullName>
    </recommendedName>
</protein>
<dbReference type="SUPFAM" id="SSF52540">
    <property type="entry name" value="P-loop containing nucleoside triphosphate hydrolases"/>
    <property type="match status" value="1"/>
</dbReference>
<dbReference type="GO" id="GO:0000731">
    <property type="term" value="P:DNA synthesis involved in DNA repair"/>
    <property type="evidence" value="ECO:0007669"/>
    <property type="project" value="TreeGrafter"/>
</dbReference>
<dbReference type="PATRIC" id="fig|452.5.peg.311"/>
<evidence type="ECO:0000256" key="7">
    <source>
        <dbReference type="ARBA" id="ARBA00022840"/>
    </source>
</evidence>
<reference evidence="12 13" key="1">
    <citation type="submission" date="2015-11" db="EMBL/GenBank/DDBJ databases">
        <title>Genomic analysis of 38 Legionella species identifies large and diverse effector repertoires.</title>
        <authorList>
            <person name="Burstein D."/>
            <person name="Amaro F."/>
            <person name="Zusman T."/>
            <person name="Lifshitz Z."/>
            <person name="Cohen O."/>
            <person name="Gilbert J.A."/>
            <person name="Pupko T."/>
            <person name="Shuman H.A."/>
            <person name="Segal G."/>
        </authorList>
    </citation>
    <scope>NUCLEOTIDE SEQUENCE [LARGE SCALE GENOMIC DNA]</scope>
    <source>
        <strain evidence="12 13">Mt.St.Helens-9</strain>
    </source>
</reference>
<evidence type="ECO:0000259" key="11">
    <source>
        <dbReference type="Pfam" id="PF02463"/>
    </source>
</evidence>
<evidence type="ECO:0000256" key="9">
    <source>
        <dbReference type="HAMAP-Rule" id="MF_00365"/>
    </source>
</evidence>
<dbReference type="STRING" id="452.Lspi_0280"/>
<dbReference type="PROSITE" id="PS00618">
    <property type="entry name" value="RECF_2"/>
    <property type="match status" value="1"/>
</dbReference>
<sequence>MTLAQLQIHHLRNLSQVRVDLHPEINVITGVNGSGKTSFLEALYLLGCGHSFRSREISSLVSFQQSELVVFAKTCDEQTISISKSLSAPTSVRINTNPCLSNSELARFLPIQVFYQDIFQIIDAGPSVRRSLLDWGLFHVKHDYHQLWKNYKRSLKQRSILLKQRAQSTMLAPWNKLLAELGEQLHVMRQDYVDTLDQTFQKMLPRLTDVSCRLHYYKGWDKRGDGKSLLSVLNDTIEQDLQRQFTHYGAHQADILFQCDEHKARHFLSRGQQKILLFALKFAQALLLDKPCLFLIDDVAAELDEHHLYRLLQYIKDNDGQYFLTTHSNQPLLNLFGNSNFQTYRLGT</sequence>
<dbReference type="GO" id="GO:0006302">
    <property type="term" value="P:double-strand break repair"/>
    <property type="evidence" value="ECO:0007669"/>
    <property type="project" value="TreeGrafter"/>
</dbReference>
<evidence type="ECO:0000256" key="2">
    <source>
        <dbReference type="ARBA" id="ARBA00008016"/>
    </source>
</evidence>
<dbReference type="OrthoDB" id="9803889at2"/>
<dbReference type="GO" id="GO:0005524">
    <property type="term" value="F:ATP binding"/>
    <property type="evidence" value="ECO:0007669"/>
    <property type="project" value="UniProtKB-UniRule"/>
</dbReference>
<evidence type="ECO:0000313" key="13">
    <source>
        <dbReference type="Proteomes" id="UP000054877"/>
    </source>
</evidence>
<dbReference type="InterPro" id="IPR003395">
    <property type="entry name" value="RecF/RecN/SMC_N"/>
</dbReference>
<dbReference type="GO" id="GO:0009432">
    <property type="term" value="P:SOS response"/>
    <property type="evidence" value="ECO:0007669"/>
    <property type="project" value="UniProtKB-UniRule"/>
</dbReference>
<dbReference type="HAMAP" id="MF_00365">
    <property type="entry name" value="RecF"/>
    <property type="match status" value="1"/>
</dbReference>
<comment type="subcellular location">
    <subcellularLocation>
        <location evidence="1 9 10">Cytoplasm</location>
    </subcellularLocation>
</comment>
<dbReference type="InterPro" id="IPR001238">
    <property type="entry name" value="DNA-binding_RecF"/>
</dbReference>
<keyword evidence="9 10" id="KW-0742">SOS response</keyword>
<gene>
    <name evidence="9 12" type="primary">recF</name>
    <name evidence="12" type="ORF">Lspi_0280</name>
</gene>
<dbReference type="PANTHER" id="PTHR32182:SF0">
    <property type="entry name" value="DNA REPLICATION AND REPAIR PROTEIN RECF"/>
    <property type="match status" value="1"/>
</dbReference>
<dbReference type="NCBIfam" id="TIGR00611">
    <property type="entry name" value="recf"/>
    <property type="match status" value="1"/>
</dbReference>
<evidence type="ECO:0000256" key="8">
    <source>
        <dbReference type="ARBA" id="ARBA00023125"/>
    </source>
</evidence>
<comment type="similarity">
    <text evidence="2 9 10">Belongs to the RecF family.</text>
</comment>
<dbReference type="EMBL" id="LNYX01000003">
    <property type="protein sequence ID" value="KTD65991.1"/>
    <property type="molecule type" value="Genomic_DNA"/>
</dbReference>
<keyword evidence="4 9" id="KW-0963">Cytoplasm</keyword>
<name>A0A0W0ZA52_LEGSP</name>
<dbReference type="AlphaFoldDB" id="A0A0W0ZA52"/>
<feature type="binding site" evidence="9">
    <location>
        <begin position="30"/>
        <end position="37"/>
    </location>
    <ligand>
        <name>ATP</name>
        <dbReference type="ChEBI" id="CHEBI:30616"/>
    </ligand>
</feature>
<keyword evidence="9 10" id="KW-0234">DNA repair</keyword>
<dbReference type="Gene3D" id="1.20.1050.90">
    <property type="entry name" value="RecF/RecN/SMC, N-terminal domain"/>
    <property type="match status" value="1"/>
</dbReference>
<evidence type="ECO:0000256" key="1">
    <source>
        <dbReference type="ARBA" id="ARBA00004496"/>
    </source>
</evidence>
<evidence type="ECO:0000256" key="4">
    <source>
        <dbReference type="ARBA" id="ARBA00022490"/>
    </source>
</evidence>
<feature type="domain" description="RecF/RecN/SMC N-terminal" evidence="11">
    <location>
        <begin position="3"/>
        <end position="332"/>
    </location>
</feature>